<comment type="caution">
    <text evidence="1">The sequence shown here is derived from an EMBL/GenBank/DDBJ whole genome shotgun (WGS) entry which is preliminary data.</text>
</comment>
<dbReference type="InParanoid" id="A0A1Y2BM59"/>
<gene>
    <name evidence="1" type="ORF">BCR39DRAFT_512602</name>
</gene>
<dbReference type="AlphaFoldDB" id="A0A1Y2BM59"/>
<keyword evidence="2" id="KW-1185">Reference proteome</keyword>
<protein>
    <submittedName>
        <fullName evidence="1">Uncharacterized protein</fullName>
    </submittedName>
</protein>
<organism evidence="1 2">
    <name type="scientific">Naematelia encephala</name>
    <dbReference type="NCBI Taxonomy" id="71784"/>
    <lineage>
        <taxon>Eukaryota</taxon>
        <taxon>Fungi</taxon>
        <taxon>Dikarya</taxon>
        <taxon>Basidiomycota</taxon>
        <taxon>Agaricomycotina</taxon>
        <taxon>Tremellomycetes</taxon>
        <taxon>Tremellales</taxon>
        <taxon>Naemateliaceae</taxon>
        <taxon>Naematelia</taxon>
    </lineage>
</organism>
<name>A0A1Y2BM59_9TREE</name>
<reference evidence="1 2" key="1">
    <citation type="submission" date="2016-07" db="EMBL/GenBank/DDBJ databases">
        <title>Pervasive Adenine N6-methylation of Active Genes in Fungi.</title>
        <authorList>
            <consortium name="DOE Joint Genome Institute"/>
            <person name="Mondo S.J."/>
            <person name="Dannebaum R.O."/>
            <person name="Kuo R.C."/>
            <person name="Labutti K."/>
            <person name="Haridas S."/>
            <person name="Kuo A."/>
            <person name="Salamov A."/>
            <person name="Ahrendt S.R."/>
            <person name="Lipzen A."/>
            <person name="Sullivan W."/>
            <person name="Andreopoulos W.B."/>
            <person name="Clum A."/>
            <person name="Lindquist E."/>
            <person name="Daum C."/>
            <person name="Ramamoorthy G.K."/>
            <person name="Gryganskyi A."/>
            <person name="Culley D."/>
            <person name="Magnuson J.K."/>
            <person name="James T.Y."/>
            <person name="O'Malley M.A."/>
            <person name="Stajich J.E."/>
            <person name="Spatafora J.W."/>
            <person name="Visel A."/>
            <person name="Grigoriev I.V."/>
        </authorList>
    </citation>
    <scope>NUCLEOTIDE SEQUENCE [LARGE SCALE GENOMIC DNA]</scope>
    <source>
        <strain evidence="1 2">68-887.2</strain>
    </source>
</reference>
<evidence type="ECO:0000313" key="2">
    <source>
        <dbReference type="Proteomes" id="UP000193986"/>
    </source>
</evidence>
<evidence type="ECO:0000313" key="1">
    <source>
        <dbReference type="EMBL" id="ORY35853.1"/>
    </source>
</evidence>
<proteinExistence type="predicted"/>
<dbReference type="EMBL" id="MCFC01000001">
    <property type="protein sequence ID" value="ORY35853.1"/>
    <property type="molecule type" value="Genomic_DNA"/>
</dbReference>
<sequence>MRLELDVHTTALPVLVCETIVCIQKEGTCPKRAPRLSMAGFFWGQSVDHAFLPDAIHYSPKYAVEDPDNSRPAGMYI</sequence>
<dbReference type="Proteomes" id="UP000193986">
    <property type="component" value="Unassembled WGS sequence"/>
</dbReference>
<accession>A0A1Y2BM59</accession>